<accession>O45806</accession>
<keyword evidence="1" id="KW-0472">Membrane</keyword>
<protein>
    <submittedName>
        <fullName evidence="2">Seven TM Receptor</fullName>
    </submittedName>
</protein>
<feature type="transmembrane region" description="Helical" evidence="1">
    <location>
        <begin position="89"/>
        <end position="113"/>
    </location>
</feature>
<dbReference type="InParanoid" id="O45806"/>
<dbReference type="GeneID" id="188786"/>
<dbReference type="KEGG" id="cel:CELE_T23D5.7"/>
<feature type="transmembrane region" description="Helical" evidence="1">
    <location>
        <begin position="46"/>
        <end position="69"/>
    </location>
</feature>
<proteinExistence type="predicted"/>
<dbReference type="Pfam" id="PF10326">
    <property type="entry name" value="7TM_GPCR_Str"/>
    <property type="match status" value="1"/>
</dbReference>
<dbReference type="AGR" id="WB:WBGene00006086"/>
<dbReference type="PaxDb" id="6239-T23D5.7"/>
<dbReference type="UCSC" id="T23D5.7">
    <property type="organism name" value="c. elegans"/>
</dbReference>
<dbReference type="SUPFAM" id="SSF81321">
    <property type="entry name" value="Family A G protein-coupled receptor-like"/>
    <property type="match status" value="1"/>
</dbReference>
<keyword evidence="1" id="KW-1133">Transmembrane helix</keyword>
<keyword evidence="2" id="KW-0675">Receptor</keyword>
<feature type="transmembrane region" description="Helical" evidence="1">
    <location>
        <begin position="285"/>
        <end position="307"/>
    </location>
</feature>
<dbReference type="CTD" id="188786"/>
<dbReference type="Proteomes" id="UP000001940">
    <property type="component" value="Chromosome V"/>
</dbReference>
<dbReference type="PIR" id="T25154">
    <property type="entry name" value="T25154"/>
</dbReference>
<organism evidence="2 3">
    <name type="scientific">Caenorhabditis elegans</name>
    <dbReference type="NCBI Taxonomy" id="6239"/>
    <lineage>
        <taxon>Eukaryota</taxon>
        <taxon>Metazoa</taxon>
        <taxon>Ecdysozoa</taxon>
        <taxon>Nematoda</taxon>
        <taxon>Chromadorea</taxon>
        <taxon>Rhabditida</taxon>
        <taxon>Rhabditina</taxon>
        <taxon>Rhabditomorpha</taxon>
        <taxon>Rhabditoidea</taxon>
        <taxon>Rhabditidae</taxon>
        <taxon>Peloderinae</taxon>
        <taxon>Caenorhabditis</taxon>
    </lineage>
</organism>
<evidence type="ECO:0000313" key="4">
    <source>
        <dbReference type="WormBase" id="T23D5.7"/>
    </source>
</evidence>
<dbReference type="RefSeq" id="NP_001379217.1">
    <property type="nucleotide sequence ID" value="NM_001392676.1"/>
</dbReference>
<dbReference type="PhylomeDB" id="O45806"/>
<evidence type="ECO:0000256" key="1">
    <source>
        <dbReference type="SAM" id="Phobius"/>
    </source>
</evidence>
<reference evidence="2 3" key="1">
    <citation type="journal article" date="1998" name="Science">
        <title>Genome sequence of the nematode C. elegans: a platform for investigating biology.</title>
        <authorList>
            <consortium name="The C. elegans sequencing consortium"/>
            <person name="Sulson J.E."/>
            <person name="Waterston R."/>
        </authorList>
    </citation>
    <scope>NUCLEOTIDE SEQUENCE [LARGE SCALE GENOMIC DNA]</scope>
    <source>
        <strain evidence="2 3">Bristol N2</strain>
    </source>
</reference>
<gene>
    <name evidence="2 4" type="primary">str-19</name>
    <name evidence="2" type="ORF">CELE_T23D5.7</name>
    <name evidence="4" type="ORF">T23D5.7</name>
</gene>
<dbReference type="FunCoup" id="O45806">
    <property type="interactions" value="96"/>
</dbReference>
<dbReference type="EMBL" id="BX284605">
    <property type="protein sequence ID" value="CAB04818.2"/>
    <property type="molecule type" value="Genomic_DNA"/>
</dbReference>
<dbReference type="PANTHER" id="PTHR46000">
    <property type="entry name" value="SEVEN TM RECEPTOR-RELATED"/>
    <property type="match status" value="1"/>
</dbReference>
<name>O45806_CAEEL</name>
<sequence>MVDWFLVDQTIAQLGFYLTTTSQLVLIFLTIFYVRKDLGAYKRLIVLFAAMGIAFASIEFVMYPVLHSFNAGYVFYTTNRPLNVSNETLTVLLAVYTALYSITISLLAVQFVYRYIAVFHSEGLRFFKGWYFLLTIVYSYWFGFEWALGLYKLDEADEYAIEYMRQELMDVYQVNISQVPCVINLIYQNLPNSTDTFIRWRCVMCTLNMTFIMIVQYGVMIFCGSHLYFEMEEKLKMVSDQERKLHKQIFKTLMLQITTPTIVLFSPIIYIISVPFFNIEVSVPTGVFLSVFTLYPALDAFIIMYVITDYRKAILKILRRSGSGSVTHPTRYTTSRTDT</sequence>
<feature type="transmembrane region" description="Helical" evidence="1">
    <location>
        <begin position="14"/>
        <end position="34"/>
    </location>
</feature>
<dbReference type="STRING" id="6239.T23D5.7.1"/>
<evidence type="ECO:0000313" key="2">
    <source>
        <dbReference type="EMBL" id="CAB04818.2"/>
    </source>
</evidence>
<keyword evidence="3" id="KW-1185">Reference proteome</keyword>
<keyword evidence="1" id="KW-0812">Transmembrane</keyword>
<evidence type="ECO:0000313" key="3">
    <source>
        <dbReference type="Proteomes" id="UP000001940"/>
    </source>
</evidence>
<dbReference type="HOGENOM" id="CLU_036335_4_1_1"/>
<dbReference type="AlphaFoldDB" id="O45806"/>
<dbReference type="InterPro" id="IPR019428">
    <property type="entry name" value="7TM_GPCR_serpentine_rcpt_Str"/>
</dbReference>
<feature type="transmembrane region" description="Helical" evidence="1">
    <location>
        <begin position="249"/>
        <end position="273"/>
    </location>
</feature>
<dbReference type="WormBase" id="T23D5.7">
    <property type="protein sequence ID" value="CE36206"/>
    <property type="gene ID" value="WBGene00006086"/>
    <property type="gene designation" value="str-19"/>
</dbReference>
<dbReference type="PANTHER" id="PTHR46000:SF2">
    <property type="entry name" value="SEVEN TM RECEPTOR"/>
    <property type="match status" value="1"/>
</dbReference>
<feature type="transmembrane region" description="Helical" evidence="1">
    <location>
        <begin position="125"/>
        <end position="143"/>
    </location>
</feature>
<feature type="transmembrane region" description="Helical" evidence="1">
    <location>
        <begin position="209"/>
        <end position="229"/>
    </location>
</feature>
<dbReference type="eggNOG" id="ENOG502RVRW">
    <property type="taxonomic scope" value="Eukaryota"/>
</dbReference>
<dbReference type="SMR" id="O45806"/>
<dbReference type="OrthoDB" id="5819992at2759"/>